<dbReference type="Proteomes" id="UP000006055">
    <property type="component" value="Chromosome"/>
</dbReference>
<keyword evidence="3" id="KW-1185">Reference proteome</keyword>
<evidence type="ECO:0000259" key="1">
    <source>
        <dbReference type="Pfam" id="PF01575"/>
    </source>
</evidence>
<sequence length="145" mass="15575">MSLDCGKSYEELEIGEKASFSKTITETDVYLFAGISGDLNPMHVNEEYARTTPFGARVAHGPLTMSLAAPVLGMKLPGLGTIAVELTTRFKAPVYFGDTITVIGEVVEKISKKKWVRVALAWTNQRGETVAEGSAVVSPPRKAAS</sequence>
<dbReference type="OrthoDB" id="9800237at2"/>
<dbReference type="RefSeq" id="WP_014813102.1">
    <property type="nucleotide sequence ID" value="NC_018025.1"/>
</dbReference>
<dbReference type="InterPro" id="IPR050965">
    <property type="entry name" value="UPF0336/Enoyl-CoA_hydratase"/>
</dbReference>
<gene>
    <name evidence="2" type="ordered locus">Desti_5416</name>
</gene>
<dbReference type="EMBL" id="CP003360">
    <property type="protein sequence ID" value="AFM28003.1"/>
    <property type="molecule type" value="Genomic_DNA"/>
</dbReference>
<dbReference type="STRING" id="706587.Desti_5416"/>
<proteinExistence type="predicted"/>
<accession>I4CEL2</accession>
<dbReference type="PANTHER" id="PTHR43437">
    <property type="entry name" value="HYDROXYACYL-THIOESTER DEHYDRATASE TYPE 2, MITOCHONDRIAL-RELATED"/>
    <property type="match status" value="1"/>
</dbReference>
<dbReference type="eggNOG" id="COG2030">
    <property type="taxonomic scope" value="Bacteria"/>
</dbReference>
<dbReference type="Pfam" id="PF01575">
    <property type="entry name" value="MaoC_dehydratas"/>
    <property type="match status" value="1"/>
</dbReference>
<evidence type="ECO:0000313" key="2">
    <source>
        <dbReference type="EMBL" id="AFM28003.1"/>
    </source>
</evidence>
<reference evidence="3" key="1">
    <citation type="submission" date="2012-06" db="EMBL/GenBank/DDBJ databases">
        <title>Complete sequence of chromosome of Desulfomonile tiedjei DSM 6799.</title>
        <authorList>
            <person name="Lucas S."/>
            <person name="Copeland A."/>
            <person name="Lapidus A."/>
            <person name="Glavina del Rio T."/>
            <person name="Dalin E."/>
            <person name="Tice H."/>
            <person name="Bruce D."/>
            <person name="Goodwin L."/>
            <person name="Pitluck S."/>
            <person name="Peters L."/>
            <person name="Ovchinnikova G."/>
            <person name="Zeytun A."/>
            <person name="Lu M."/>
            <person name="Kyrpides N."/>
            <person name="Mavromatis K."/>
            <person name="Ivanova N."/>
            <person name="Brettin T."/>
            <person name="Detter J.C."/>
            <person name="Han C."/>
            <person name="Larimer F."/>
            <person name="Land M."/>
            <person name="Hauser L."/>
            <person name="Markowitz V."/>
            <person name="Cheng J.-F."/>
            <person name="Hugenholtz P."/>
            <person name="Woyke T."/>
            <person name="Wu D."/>
            <person name="Spring S."/>
            <person name="Schroeder M."/>
            <person name="Brambilla E."/>
            <person name="Klenk H.-P."/>
            <person name="Eisen J.A."/>
        </authorList>
    </citation>
    <scope>NUCLEOTIDE SEQUENCE [LARGE SCALE GENOMIC DNA]</scope>
    <source>
        <strain evidence="3">ATCC 49306 / DSM 6799 / DCB-1</strain>
    </source>
</reference>
<organism evidence="2 3">
    <name type="scientific">Desulfomonile tiedjei (strain ATCC 49306 / DSM 6799 / DCB-1)</name>
    <dbReference type="NCBI Taxonomy" id="706587"/>
    <lineage>
        <taxon>Bacteria</taxon>
        <taxon>Pseudomonadati</taxon>
        <taxon>Thermodesulfobacteriota</taxon>
        <taxon>Desulfomonilia</taxon>
        <taxon>Desulfomonilales</taxon>
        <taxon>Desulfomonilaceae</taxon>
        <taxon>Desulfomonile</taxon>
    </lineage>
</organism>
<dbReference type="GO" id="GO:0019171">
    <property type="term" value="F:(3R)-hydroxyacyl-[acyl-carrier-protein] dehydratase activity"/>
    <property type="evidence" value="ECO:0007669"/>
    <property type="project" value="TreeGrafter"/>
</dbReference>
<dbReference type="GO" id="GO:0006633">
    <property type="term" value="P:fatty acid biosynthetic process"/>
    <property type="evidence" value="ECO:0007669"/>
    <property type="project" value="TreeGrafter"/>
</dbReference>
<protein>
    <submittedName>
        <fullName evidence="2">Acyl dehydratase</fullName>
    </submittedName>
</protein>
<feature type="domain" description="MaoC-like" evidence="1">
    <location>
        <begin position="14"/>
        <end position="118"/>
    </location>
</feature>
<dbReference type="AlphaFoldDB" id="I4CEL2"/>
<dbReference type="SUPFAM" id="SSF54637">
    <property type="entry name" value="Thioesterase/thiol ester dehydrase-isomerase"/>
    <property type="match status" value="1"/>
</dbReference>
<dbReference type="HOGENOM" id="CLU_094876_3_3_7"/>
<name>I4CEL2_DESTA</name>
<dbReference type="KEGG" id="dti:Desti_5416"/>
<dbReference type="CDD" id="cd03449">
    <property type="entry name" value="R_hydratase"/>
    <property type="match status" value="1"/>
</dbReference>
<dbReference type="Gene3D" id="3.10.129.10">
    <property type="entry name" value="Hotdog Thioesterase"/>
    <property type="match status" value="1"/>
</dbReference>
<dbReference type="InterPro" id="IPR029069">
    <property type="entry name" value="HotDog_dom_sf"/>
</dbReference>
<evidence type="ECO:0000313" key="3">
    <source>
        <dbReference type="Proteomes" id="UP000006055"/>
    </source>
</evidence>
<dbReference type="InterPro" id="IPR002539">
    <property type="entry name" value="MaoC-like_dom"/>
</dbReference>
<dbReference type="PATRIC" id="fig|706587.4.peg.6095"/>
<dbReference type="PANTHER" id="PTHR43437:SF3">
    <property type="entry name" value="HYDROXYACYL-THIOESTER DEHYDRATASE TYPE 2, MITOCHONDRIAL"/>
    <property type="match status" value="1"/>
</dbReference>